<feature type="domain" description="NIF system FeS cluster assembly NifU C-terminal" evidence="1">
    <location>
        <begin position="7"/>
        <end position="65"/>
    </location>
</feature>
<dbReference type="SUPFAM" id="SSF117916">
    <property type="entry name" value="Fe-S cluster assembly (FSCA) domain-like"/>
    <property type="match status" value="1"/>
</dbReference>
<protein>
    <submittedName>
        <fullName evidence="2">NifU family protein</fullName>
    </submittedName>
</protein>
<evidence type="ECO:0000313" key="3">
    <source>
        <dbReference type="Proteomes" id="UP000263486"/>
    </source>
</evidence>
<dbReference type="InterPro" id="IPR001075">
    <property type="entry name" value="NIF_FeS_clus_asmbl_NifU_C"/>
</dbReference>
<evidence type="ECO:0000313" key="2">
    <source>
        <dbReference type="EMBL" id="REI40559.1"/>
    </source>
</evidence>
<proteinExistence type="predicted"/>
<evidence type="ECO:0000259" key="1">
    <source>
        <dbReference type="Pfam" id="PF01106"/>
    </source>
</evidence>
<dbReference type="Proteomes" id="UP000263486">
    <property type="component" value="Unassembled WGS sequence"/>
</dbReference>
<comment type="caution">
    <text evidence="2">The sequence shown here is derived from an EMBL/GenBank/DDBJ whole genome shotgun (WGS) entry which is preliminary data.</text>
</comment>
<sequence length="95" mass="10593">MKMLQKVEKIISEKIRPSIKEHGGDISVVSVQDEILKIKLLGNCIGCHHARFTTEELVKKIILLEDIGIKDVVLETGVSEDLIEMAKKLLAKKAT</sequence>
<reference evidence="2 3" key="1">
    <citation type="submission" date="2018-08" db="EMBL/GenBank/DDBJ databases">
        <title>Draft genome sequence of Psychrilyobacter sp. strain SD5 isolated from Black Sea water.</title>
        <authorList>
            <person name="Yadav S."/>
            <person name="Villanueva L."/>
            <person name="Damste J.S.S."/>
        </authorList>
    </citation>
    <scope>NUCLEOTIDE SEQUENCE [LARGE SCALE GENOMIC DNA]</scope>
    <source>
        <strain evidence="2 3">SD5</strain>
    </source>
</reference>
<accession>A0ABX9KGI3</accession>
<keyword evidence="3" id="KW-1185">Reference proteome</keyword>
<dbReference type="EMBL" id="QUAJ01000018">
    <property type="protein sequence ID" value="REI40559.1"/>
    <property type="molecule type" value="Genomic_DNA"/>
</dbReference>
<organism evidence="2 3">
    <name type="scientific">Psychrilyobacter piezotolerans</name>
    <dbReference type="NCBI Taxonomy" id="2293438"/>
    <lineage>
        <taxon>Bacteria</taxon>
        <taxon>Fusobacteriati</taxon>
        <taxon>Fusobacteriota</taxon>
        <taxon>Fusobacteriia</taxon>
        <taxon>Fusobacteriales</taxon>
        <taxon>Fusobacteriaceae</taxon>
        <taxon>Psychrilyobacter</taxon>
    </lineage>
</organism>
<dbReference type="Gene3D" id="3.30.300.130">
    <property type="entry name" value="Fe-S cluster assembly (FSCA)"/>
    <property type="match status" value="1"/>
</dbReference>
<gene>
    <name evidence="2" type="ORF">DYH56_10395</name>
</gene>
<dbReference type="InterPro" id="IPR034904">
    <property type="entry name" value="FSCA_dom_sf"/>
</dbReference>
<name>A0ABX9KGI3_9FUSO</name>
<dbReference type="Pfam" id="PF01106">
    <property type="entry name" value="NifU"/>
    <property type="match status" value="1"/>
</dbReference>